<feature type="transmembrane region" description="Helical" evidence="1">
    <location>
        <begin position="266"/>
        <end position="289"/>
    </location>
</feature>
<dbReference type="PANTHER" id="PTHR14969">
    <property type="entry name" value="SPHINGOSINE-1-PHOSPHATE PHOSPHOHYDROLASE"/>
    <property type="match status" value="1"/>
</dbReference>
<organism evidence="3 4">
    <name type="scientific">Alicyclobacillus cycloheptanicus</name>
    <dbReference type="NCBI Taxonomy" id="1457"/>
    <lineage>
        <taxon>Bacteria</taxon>
        <taxon>Bacillati</taxon>
        <taxon>Bacillota</taxon>
        <taxon>Bacilli</taxon>
        <taxon>Bacillales</taxon>
        <taxon>Alicyclobacillaceae</taxon>
        <taxon>Alicyclobacillus</taxon>
    </lineage>
</organism>
<dbReference type="SUPFAM" id="SSF48317">
    <property type="entry name" value="Acid phosphatase/Vanadium-dependent haloperoxidase"/>
    <property type="match status" value="1"/>
</dbReference>
<dbReference type="InterPro" id="IPR000326">
    <property type="entry name" value="PAP2/HPO"/>
</dbReference>
<evidence type="ECO:0000313" key="4">
    <source>
        <dbReference type="Proteomes" id="UP001232973"/>
    </source>
</evidence>
<accession>A0ABT9XJ38</accession>
<comment type="caution">
    <text evidence="3">The sequence shown here is derived from an EMBL/GenBank/DDBJ whole genome shotgun (WGS) entry which is preliminary data.</text>
</comment>
<dbReference type="EC" id="3.6.1.27" evidence="3"/>
<dbReference type="SMART" id="SM00014">
    <property type="entry name" value="acidPPc"/>
    <property type="match status" value="1"/>
</dbReference>
<dbReference type="Gene3D" id="1.20.144.10">
    <property type="entry name" value="Phosphatidic acid phosphatase type 2/haloperoxidase"/>
    <property type="match status" value="1"/>
</dbReference>
<name>A0ABT9XJ38_9BACL</name>
<feature type="transmembrane region" description="Helical" evidence="1">
    <location>
        <begin position="159"/>
        <end position="180"/>
    </location>
</feature>
<proteinExistence type="predicted"/>
<dbReference type="RefSeq" id="WP_274456816.1">
    <property type="nucleotide sequence ID" value="NZ_CP067097.1"/>
</dbReference>
<feature type="transmembrane region" description="Helical" evidence="1">
    <location>
        <begin position="36"/>
        <end position="57"/>
    </location>
</feature>
<keyword evidence="1" id="KW-0812">Transmembrane</keyword>
<dbReference type="InterPro" id="IPR036938">
    <property type="entry name" value="PAP2/HPO_sf"/>
</dbReference>
<sequence>MSGPDFPMPAGYVWQYKFIVWLQQFETPWLDRVAHWFAWLGIEGTYLLVLPIVFWSIHRKFGMRLGYVLLSSMYVNNWLKVTLSVVRPTGIPGIRSVDVLTGPSYSLPSGHTQEALTFFGALAAALRRGKKWAWLGAFVLALLMGLSRVYEGLHWPTDVLLGLALGTVFSLVGWSVGKWWTYRSYPFSVRATVALVLLVLLLLVHRGPMDAQYAGWMLGGAIGILLEERYVGSDISPAWWRRVCTAVIGMAGLIALQWVIQWPADTGWLVVRALLVSLWCTLGAPYAFVQCGLYRRVKGD</sequence>
<reference evidence="3 4" key="1">
    <citation type="submission" date="2023-07" db="EMBL/GenBank/DDBJ databases">
        <title>Genomic Encyclopedia of Type Strains, Phase IV (KMG-IV): sequencing the most valuable type-strain genomes for metagenomic binning, comparative biology and taxonomic classification.</title>
        <authorList>
            <person name="Goeker M."/>
        </authorList>
    </citation>
    <scope>NUCLEOTIDE SEQUENCE [LARGE SCALE GENOMIC DNA]</scope>
    <source>
        <strain evidence="3 4">DSM 4006</strain>
    </source>
</reference>
<dbReference type="GO" id="GO:0050380">
    <property type="term" value="F:undecaprenyl-diphosphatase activity"/>
    <property type="evidence" value="ECO:0007669"/>
    <property type="project" value="UniProtKB-EC"/>
</dbReference>
<dbReference type="EMBL" id="JAUSTP010000014">
    <property type="protein sequence ID" value="MDQ0190054.1"/>
    <property type="molecule type" value="Genomic_DNA"/>
</dbReference>
<evidence type="ECO:0000256" key="1">
    <source>
        <dbReference type="SAM" id="Phobius"/>
    </source>
</evidence>
<keyword evidence="1" id="KW-0472">Membrane</keyword>
<dbReference type="PANTHER" id="PTHR14969:SF13">
    <property type="entry name" value="AT30094P"/>
    <property type="match status" value="1"/>
</dbReference>
<gene>
    <name evidence="3" type="ORF">J2S03_001917</name>
</gene>
<keyword evidence="4" id="KW-1185">Reference proteome</keyword>
<feature type="domain" description="Phosphatidic acid phosphatase type 2/haloperoxidase" evidence="2">
    <location>
        <begin position="60"/>
        <end position="174"/>
    </location>
</feature>
<feature type="transmembrane region" description="Helical" evidence="1">
    <location>
        <begin position="132"/>
        <end position="153"/>
    </location>
</feature>
<keyword evidence="3" id="KW-0378">Hydrolase</keyword>
<evidence type="ECO:0000259" key="2">
    <source>
        <dbReference type="SMART" id="SM00014"/>
    </source>
</evidence>
<dbReference type="Proteomes" id="UP001232973">
    <property type="component" value="Unassembled WGS sequence"/>
</dbReference>
<protein>
    <submittedName>
        <fullName evidence="3">Undecaprenyl-diphosphatase</fullName>
        <ecNumber evidence="3">3.6.1.27</ecNumber>
    </submittedName>
</protein>
<dbReference type="Pfam" id="PF01569">
    <property type="entry name" value="PAP2"/>
    <property type="match status" value="1"/>
</dbReference>
<evidence type="ECO:0000313" key="3">
    <source>
        <dbReference type="EMBL" id="MDQ0190054.1"/>
    </source>
</evidence>
<feature type="transmembrane region" description="Helical" evidence="1">
    <location>
        <begin position="187"/>
        <end position="205"/>
    </location>
</feature>
<feature type="transmembrane region" description="Helical" evidence="1">
    <location>
        <begin position="239"/>
        <end position="260"/>
    </location>
</feature>
<keyword evidence="1" id="KW-1133">Transmembrane helix</keyword>